<reference evidence="3" key="1">
    <citation type="journal article" date="2019" name="Microbiology">
        <title>Complete Genome Sequence of an Uncultured Bacterium of the Candidate Phylum Bipolaricaulota.</title>
        <authorList>
            <person name="Kadnikov V.V."/>
            <person name="Mardanov A.V."/>
            <person name="Beletsky A.V."/>
            <person name="Frank Y.A."/>
            <person name="Karnachuk O.V."/>
            <person name="Ravin N.V."/>
        </authorList>
    </citation>
    <scope>NUCLEOTIDE SEQUENCE [LARGE SCALE GENOMIC DNA]</scope>
</reference>
<dbReference type="EMBL" id="CP046457">
    <property type="protein sequence ID" value="QGT99280.1"/>
    <property type="molecule type" value="Genomic_DNA"/>
</dbReference>
<organism evidence="2 3">
    <name type="scientific">Candidatus Syntrophocurvum alkaliphilum</name>
    <dbReference type="NCBI Taxonomy" id="2293317"/>
    <lineage>
        <taxon>Bacteria</taxon>
        <taxon>Bacillati</taxon>
        <taxon>Bacillota</taxon>
        <taxon>Clostridia</taxon>
        <taxon>Eubacteriales</taxon>
        <taxon>Syntrophomonadaceae</taxon>
        <taxon>Candidatus Syntrophocurvum</taxon>
    </lineage>
</organism>
<feature type="transmembrane region" description="Helical" evidence="1">
    <location>
        <begin position="59"/>
        <end position="79"/>
    </location>
</feature>
<evidence type="ECO:0000313" key="3">
    <source>
        <dbReference type="Proteomes" id="UP000426444"/>
    </source>
</evidence>
<accession>A0A6I6DFS5</accession>
<keyword evidence="1" id="KW-1133">Transmembrane helix</keyword>
<dbReference type="KEGG" id="salq:SYNTR_0687"/>
<name>A0A6I6DFS5_9FIRM</name>
<feature type="transmembrane region" description="Helical" evidence="1">
    <location>
        <begin position="6"/>
        <end position="23"/>
    </location>
</feature>
<gene>
    <name evidence="2" type="ORF">SYNTR_0687</name>
</gene>
<dbReference type="RefSeq" id="WP_156203195.1">
    <property type="nucleotide sequence ID" value="NZ_CP046457.1"/>
</dbReference>
<proteinExistence type="predicted"/>
<keyword evidence="3" id="KW-1185">Reference proteome</keyword>
<protein>
    <submittedName>
        <fullName evidence="2">Uncharacterized protein</fullName>
    </submittedName>
</protein>
<dbReference type="Proteomes" id="UP000426444">
    <property type="component" value="Chromosome"/>
</dbReference>
<keyword evidence="1" id="KW-0812">Transmembrane</keyword>
<sequence>MIIASFLVYSIIFLTIFNYSYLKEKKENPNIPKKPISKAFWFPVSLALAFTIIVDAMKFFFIFNIIIFLVVGVVLYWLFNFYSKR</sequence>
<evidence type="ECO:0000256" key="1">
    <source>
        <dbReference type="SAM" id="Phobius"/>
    </source>
</evidence>
<dbReference type="AlphaFoldDB" id="A0A6I6DFS5"/>
<keyword evidence="1" id="KW-0472">Membrane</keyword>
<evidence type="ECO:0000313" key="2">
    <source>
        <dbReference type="EMBL" id="QGT99280.1"/>
    </source>
</evidence>
<feature type="transmembrane region" description="Helical" evidence="1">
    <location>
        <begin position="35"/>
        <end position="53"/>
    </location>
</feature>